<protein>
    <submittedName>
        <fullName evidence="1">Uncharacterized protein</fullName>
    </submittedName>
</protein>
<keyword evidence="2" id="KW-1185">Reference proteome</keyword>
<evidence type="ECO:0000313" key="1">
    <source>
        <dbReference type="EMBL" id="AXB43635.1"/>
    </source>
</evidence>
<proteinExistence type="predicted"/>
<sequence length="77" mass="8114">MAAVTGLDLDTLAVVDQAVVEGEVDFPYVPGLFAFRELPPLLGALKSSAVTNRPDPSAARGRRCMTAVRWSAAHCSA</sequence>
<dbReference type="Gene3D" id="3.30.2170.10">
    <property type="entry name" value="archaeoglobus fulgidus dsm 4304 superfamily"/>
    <property type="match status" value="1"/>
</dbReference>
<name>A0A344L6G1_9PSEU</name>
<dbReference type="EMBL" id="CP015163">
    <property type="protein sequence ID" value="AXB43635.1"/>
    <property type="molecule type" value="Genomic_DNA"/>
</dbReference>
<dbReference type="Pfam" id="PF04493">
    <property type="entry name" value="Endonuclease_5"/>
    <property type="match status" value="1"/>
</dbReference>
<dbReference type="GO" id="GO:0006281">
    <property type="term" value="P:DNA repair"/>
    <property type="evidence" value="ECO:0007669"/>
    <property type="project" value="InterPro"/>
</dbReference>
<reference evidence="1 2" key="1">
    <citation type="submission" date="2016-04" db="EMBL/GenBank/DDBJ databases">
        <title>Complete genome sequence and analysis of deep-sea sediment isolate, Amycolatopsis sp. WP1.</title>
        <authorList>
            <person name="Wang H."/>
            <person name="Chen S."/>
            <person name="Wu Q."/>
        </authorList>
    </citation>
    <scope>NUCLEOTIDE SEQUENCE [LARGE SCALE GENOMIC DNA]</scope>
    <source>
        <strain evidence="1 2">WP1</strain>
    </source>
</reference>
<evidence type="ECO:0000313" key="2">
    <source>
        <dbReference type="Proteomes" id="UP000250434"/>
    </source>
</evidence>
<dbReference type="AlphaFoldDB" id="A0A344L6G1"/>
<dbReference type="KEGG" id="aab:A4R43_14710"/>
<dbReference type="Proteomes" id="UP000250434">
    <property type="component" value="Chromosome"/>
</dbReference>
<organism evidence="1 2">
    <name type="scientific">Amycolatopsis albispora</name>
    <dbReference type="NCBI Taxonomy" id="1804986"/>
    <lineage>
        <taxon>Bacteria</taxon>
        <taxon>Bacillati</taxon>
        <taxon>Actinomycetota</taxon>
        <taxon>Actinomycetes</taxon>
        <taxon>Pseudonocardiales</taxon>
        <taxon>Pseudonocardiaceae</taxon>
        <taxon>Amycolatopsis</taxon>
    </lineage>
</organism>
<accession>A0A344L6G1</accession>
<gene>
    <name evidence="1" type="ORF">A4R43_14710</name>
</gene>
<dbReference type="GO" id="GO:0004519">
    <property type="term" value="F:endonuclease activity"/>
    <property type="evidence" value="ECO:0007669"/>
    <property type="project" value="InterPro"/>
</dbReference>
<dbReference type="InterPro" id="IPR007581">
    <property type="entry name" value="Endonuclease-V"/>
</dbReference>